<keyword evidence="2" id="KW-0540">Nuclease</keyword>
<dbReference type="AlphaFoldDB" id="A0A521DL40"/>
<accession>A0A521DL40</accession>
<dbReference type="Gene3D" id="3.60.10.10">
    <property type="entry name" value="Endonuclease/exonuclease/phosphatase"/>
    <property type="match status" value="1"/>
</dbReference>
<dbReference type="Pfam" id="PF03372">
    <property type="entry name" value="Exo_endo_phos"/>
    <property type="match status" value="1"/>
</dbReference>
<evidence type="ECO:0000313" key="3">
    <source>
        <dbReference type="Proteomes" id="UP000319014"/>
    </source>
</evidence>
<keyword evidence="3" id="KW-1185">Reference proteome</keyword>
<protein>
    <submittedName>
        <fullName evidence="2">Metal-dependent hydrolase, endonuclease/exonuclease/phosphatase family</fullName>
    </submittedName>
</protein>
<sequence>MKLICLNAWGGKLADALLDYVKAEAPDVLCLQEITHTPASDKDRLTYRDGPHSLPQSANVFRDLCHALPDHAAFFHPAAQGELWDHTAAVPSQFGLATFVHRSLPVLGQVHGFVHKCYSADGYGDHPRPRNAHGVRVRDDVTGRSIGITHMHGLRDPKGKMDTPERTAQARRLLRLSDKLARPGDLRIICGDFNVEPDSETLQILADGGFRELVTTGGFAGTRSSHYQKPGRFADYMLVDQPELITDFRVIYDPEISDHCPLLLRT</sequence>
<dbReference type="GO" id="GO:0004527">
    <property type="term" value="F:exonuclease activity"/>
    <property type="evidence" value="ECO:0007669"/>
    <property type="project" value="UniProtKB-KW"/>
</dbReference>
<dbReference type="SUPFAM" id="SSF56219">
    <property type="entry name" value="DNase I-like"/>
    <property type="match status" value="1"/>
</dbReference>
<name>A0A521DL40_9RHOB</name>
<feature type="domain" description="Endonuclease/exonuclease/phosphatase" evidence="1">
    <location>
        <begin position="7"/>
        <end position="259"/>
    </location>
</feature>
<dbReference type="Proteomes" id="UP000319014">
    <property type="component" value="Unassembled WGS sequence"/>
</dbReference>
<proteinExistence type="predicted"/>
<dbReference type="RefSeq" id="WP_142663273.1">
    <property type="nucleotide sequence ID" value="NZ_FXTK01000008.1"/>
</dbReference>
<dbReference type="InterPro" id="IPR036691">
    <property type="entry name" value="Endo/exonu/phosph_ase_sf"/>
</dbReference>
<dbReference type="InterPro" id="IPR005135">
    <property type="entry name" value="Endo/exonuclease/phosphatase"/>
</dbReference>
<dbReference type="GO" id="GO:0004519">
    <property type="term" value="F:endonuclease activity"/>
    <property type="evidence" value="ECO:0007669"/>
    <property type="project" value="UniProtKB-KW"/>
</dbReference>
<dbReference type="EMBL" id="FXTK01000008">
    <property type="protein sequence ID" value="SMO72443.1"/>
    <property type="molecule type" value="Genomic_DNA"/>
</dbReference>
<keyword evidence="2" id="KW-0269">Exonuclease</keyword>
<dbReference type="OrthoDB" id="4446218at2"/>
<gene>
    <name evidence="2" type="ORF">SAMN06265221_108143</name>
</gene>
<keyword evidence="2" id="KW-0255">Endonuclease</keyword>
<reference evidence="2 3" key="1">
    <citation type="submission" date="2017-05" db="EMBL/GenBank/DDBJ databases">
        <authorList>
            <person name="Varghese N."/>
            <person name="Submissions S."/>
        </authorList>
    </citation>
    <scope>NUCLEOTIDE SEQUENCE [LARGE SCALE GENOMIC DNA]</scope>
    <source>
        <strain evidence="2 3">DSM 100094</strain>
    </source>
</reference>
<evidence type="ECO:0000313" key="2">
    <source>
        <dbReference type="EMBL" id="SMO72443.1"/>
    </source>
</evidence>
<keyword evidence="2" id="KW-0378">Hydrolase</keyword>
<evidence type="ECO:0000259" key="1">
    <source>
        <dbReference type="Pfam" id="PF03372"/>
    </source>
</evidence>
<organism evidence="2 3">
    <name type="scientific">Paracoccus laeviglucosivorans</name>
    <dbReference type="NCBI Taxonomy" id="1197861"/>
    <lineage>
        <taxon>Bacteria</taxon>
        <taxon>Pseudomonadati</taxon>
        <taxon>Pseudomonadota</taxon>
        <taxon>Alphaproteobacteria</taxon>
        <taxon>Rhodobacterales</taxon>
        <taxon>Paracoccaceae</taxon>
        <taxon>Paracoccus</taxon>
    </lineage>
</organism>